<keyword evidence="3" id="KW-0969">Cilium</keyword>
<keyword evidence="2 3" id="KW-0802">TPR repeat</keyword>
<protein>
    <recommendedName>
        <fullName evidence="3">Tetratricopeptide repeat protein 30</fullName>
    </recommendedName>
</protein>
<comment type="function">
    <text evidence="3">Required for polyglutamylation of axonemal tubulin. Plays a role in anterograde intraflagellar transport (IFT), the process by which cilia precursors are transported from the base of the cilium to the site of their incorporation at the tip.</text>
</comment>
<keyword evidence="3" id="KW-0970">Cilium biogenesis/degradation</keyword>
<evidence type="ECO:0000313" key="5">
    <source>
        <dbReference type="WBParaSite" id="maker-uti_cns_0011208-snap-gene-0.2-mRNA-1"/>
    </source>
</evidence>
<evidence type="ECO:0000256" key="3">
    <source>
        <dbReference type="RuleBase" id="RU367070"/>
    </source>
</evidence>
<comment type="subcellular location">
    <subcellularLocation>
        <location evidence="3">Cell projection</location>
        <location evidence="3">Cilium</location>
    </subcellularLocation>
</comment>
<dbReference type="InterPro" id="IPR039941">
    <property type="entry name" value="TT30"/>
</dbReference>
<dbReference type="GO" id="GO:0120170">
    <property type="term" value="F:intraciliary transport particle B binding"/>
    <property type="evidence" value="ECO:0007669"/>
    <property type="project" value="TreeGrafter"/>
</dbReference>
<sequence>KQYKEALAILNQQLNRHPNCQGGPVSARATATDQLQDFTSASDCYERTARATATELIREWSIISCIAAQIEAPAFEDRSLKAAGRHSVCFRKINASAKALVRSVGQHADSARVSSSRRAFNLKTDGIEFTMRNRRQAAGGADGYMPPRSEAELDACLLRRKLLFLACQQQPSFRAGSAGATSSSGLYIRTKYYDLAADSACRENTTKPPAACSQLFLLDFLEGRGADPRPHPELAYQKLEPSWPQIRLTTCGGSQGWCSSVEFCSEHDTWKLNVAAHVLLMAGAVQRGGEFLRRPSSRRRK</sequence>
<reference evidence="5" key="1">
    <citation type="submission" date="2016-11" db="UniProtKB">
        <authorList>
            <consortium name="WormBaseParasite"/>
        </authorList>
    </citation>
    <scope>IDENTIFICATION</scope>
</reference>
<accession>A0A1I8IBE5</accession>
<dbReference type="WBParaSite" id="maker-uti_cns_0011208-snap-gene-0.2-mRNA-1">
    <property type="protein sequence ID" value="maker-uti_cns_0011208-snap-gene-0.2-mRNA-1"/>
    <property type="gene ID" value="maker-uti_cns_0011208-snap-gene-0.2"/>
</dbReference>
<evidence type="ECO:0000313" key="4">
    <source>
        <dbReference type="Proteomes" id="UP000095280"/>
    </source>
</evidence>
<dbReference type="GO" id="GO:0042073">
    <property type="term" value="P:intraciliary transport"/>
    <property type="evidence" value="ECO:0007669"/>
    <property type="project" value="UniProtKB-UniRule"/>
</dbReference>
<keyword evidence="1" id="KW-0677">Repeat</keyword>
<keyword evidence="4" id="KW-1185">Reference proteome</keyword>
<dbReference type="GO" id="GO:0030992">
    <property type="term" value="C:intraciliary transport particle B"/>
    <property type="evidence" value="ECO:0007669"/>
    <property type="project" value="TreeGrafter"/>
</dbReference>
<dbReference type="GO" id="GO:0005879">
    <property type="term" value="C:axonemal microtubule"/>
    <property type="evidence" value="ECO:0007669"/>
    <property type="project" value="UniProtKB-UniRule"/>
</dbReference>
<dbReference type="PANTHER" id="PTHR20931:SF0">
    <property type="entry name" value="TETRATRICOPEPTIDE REPEAT PROTEIN 30"/>
    <property type="match status" value="1"/>
</dbReference>
<dbReference type="PANTHER" id="PTHR20931">
    <property type="entry name" value="TETRATRICOPEPTIDE REPEAT PROTEIN 30"/>
    <property type="match status" value="1"/>
</dbReference>
<evidence type="ECO:0000256" key="2">
    <source>
        <dbReference type="ARBA" id="ARBA00022803"/>
    </source>
</evidence>
<dbReference type="Proteomes" id="UP000095280">
    <property type="component" value="Unplaced"/>
</dbReference>
<keyword evidence="3" id="KW-0966">Cell projection</keyword>
<name>A0A1I8IBE5_9PLAT</name>
<evidence type="ECO:0000256" key="1">
    <source>
        <dbReference type="ARBA" id="ARBA00022737"/>
    </source>
</evidence>
<comment type="similarity">
    <text evidence="3">Belongs to the TTC30/dfy-1/fleer family.</text>
</comment>
<proteinExistence type="inferred from homology"/>
<organism evidence="4 5">
    <name type="scientific">Macrostomum lignano</name>
    <dbReference type="NCBI Taxonomy" id="282301"/>
    <lineage>
        <taxon>Eukaryota</taxon>
        <taxon>Metazoa</taxon>
        <taxon>Spiralia</taxon>
        <taxon>Lophotrochozoa</taxon>
        <taxon>Platyhelminthes</taxon>
        <taxon>Rhabditophora</taxon>
        <taxon>Macrostomorpha</taxon>
        <taxon>Macrostomida</taxon>
        <taxon>Macrostomidae</taxon>
        <taxon>Macrostomum</taxon>
    </lineage>
</organism>
<dbReference type="AlphaFoldDB" id="A0A1I8IBE5"/>